<gene>
    <name evidence="1" type="ORF">EV380_1022</name>
</gene>
<dbReference type="Proteomes" id="UP000292685">
    <property type="component" value="Unassembled WGS sequence"/>
</dbReference>
<keyword evidence="2" id="KW-1185">Reference proteome</keyword>
<protein>
    <submittedName>
        <fullName evidence="1">Uncharacterized protein</fullName>
    </submittedName>
</protein>
<sequence length="423" mass="47845">MRAYRRLRQTMIEYLGINGPLFAFYSVPTNAIYDDEIFEVTITRGKSQRGGGIHPTTLEISTNGNRPIDVQGHNCRFFIRDAIAPTFAAALGHGDWENMWLRFQGRAGTTEIEDNPHGIPFITNFQAASWIGQLAYSGKGHVASAGDSVRDVLIGLAGADNGLRGLDIAYRGNFPNVSPEGNGFYICKDDLMKWSGDLGYWFRENRDGTTDVINPQWRNARALDDLDLMLPLTRSQAISPATIRLNNEFPAAKIVTQLYSPTNQTTWAYEVNDDTRLKETIDQDWNHVEYVGDWSGNALQREIIGKAFETSNHYWTMPTLTVDLLMLMQGNDPHKRQAAQLLELEAAHPIYFTQDWPSHLRGIHFAEQIVERITPDSWTMELLLLPYSHVTGEKYQVAVAPKTWDSAGTNQWNNDTRTWNGAY</sequence>
<dbReference type="AlphaFoldDB" id="A0A4Q8ABB2"/>
<comment type="caution">
    <text evidence="1">The sequence shown here is derived from an EMBL/GenBank/DDBJ whole genome shotgun (WGS) entry which is preliminary data.</text>
</comment>
<reference evidence="1 2" key="1">
    <citation type="submission" date="2019-02" db="EMBL/GenBank/DDBJ databases">
        <title>Sequencing the genomes of 1000 actinobacteria strains.</title>
        <authorList>
            <person name="Klenk H.-P."/>
        </authorList>
    </citation>
    <scope>NUCLEOTIDE SEQUENCE [LARGE SCALE GENOMIC DNA]</scope>
    <source>
        <strain evidence="1 2">DSM 17364</strain>
    </source>
</reference>
<organism evidence="1 2">
    <name type="scientific">Zhihengliuella halotolerans</name>
    <dbReference type="NCBI Taxonomy" id="370736"/>
    <lineage>
        <taxon>Bacteria</taxon>
        <taxon>Bacillati</taxon>
        <taxon>Actinomycetota</taxon>
        <taxon>Actinomycetes</taxon>
        <taxon>Micrococcales</taxon>
        <taxon>Micrococcaceae</taxon>
        <taxon>Zhihengliuella</taxon>
    </lineage>
</organism>
<evidence type="ECO:0000313" key="2">
    <source>
        <dbReference type="Proteomes" id="UP000292685"/>
    </source>
</evidence>
<dbReference type="EMBL" id="SHLA01000001">
    <property type="protein sequence ID" value="RZU61452.1"/>
    <property type="molecule type" value="Genomic_DNA"/>
</dbReference>
<name>A0A4Q8ABB2_9MICC</name>
<accession>A0A4Q8ABB2</accession>
<proteinExistence type="predicted"/>
<evidence type="ECO:0000313" key="1">
    <source>
        <dbReference type="EMBL" id="RZU61452.1"/>
    </source>
</evidence>